<feature type="transmembrane region" description="Helical" evidence="1">
    <location>
        <begin position="131"/>
        <end position="156"/>
    </location>
</feature>
<dbReference type="AlphaFoldDB" id="A0A7D5T849"/>
<feature type="transmembrane region" description="Helical" evidence="1">
    <location>
        <begin position="196"/>
        <end position="214"/>
    </location>
</feature>
<dbReference type="KEGG" id="hpel:HZS54_24500"/>
<dbReference type="EMBL" id="CP058909">
    <property type="protein sequence ID" value="QLH84608.1"/>
    <property type="molecule type" value="Genomic_DNA"/>
</dbReference>
<dbReference type="Proteomes" id="UP000509346">
    <property type="component" value="Chromosome"/>
</dbReference>
<feature type="transmembrane region" description="Helical" evidence="1">
    <location>
        <begin position="319"/>
        <end position="339"/>
    </location>
</feature>
<name>A0A7D5T849_9EURY</name>
<feature type="transmembrane region" description="Helical" evidence="1">
    <location>
        <begin position="84"/>
        <end position="104"/>
    </location>
</feature>
<evidence type="ECO:0000313" key="2">
    <source>
        <dbReference type="EMBL" id="QLH84608.1"/>
    </source>
</evidence>
<dbReference type="PANTHER" id="PTHR43471">
    <property type="entry name" value="ABC TRANSPORTER PERMEASE"/>
    <property type="match status" value="1"/>
</dbReference>
<evidence type="ECO:0000256" key="1">
    <source>
        <dbReference type="SAM" id="Phobius"/>
    </source>
</evidence>
<evidence type="ECO:0000313" key="3">
    <source>
        <dbReference type="Proteomes" id="UP000509346"/>
    </source>
</evidence>
<dbReference type="PANTHER" id="PTHR43471:SF1">
    <property type="entry name" value="ABC TRANSPORTER PERMEASE PROTEIN NOSY-RELATED"/>
    <property type="match status" value="1"/>
</dbReference>
<accession>A0A7D5T849</accession>
<dbReference type="OrthoDB" id="86287at2157"/>
<dbReference type="Pfam" id="PF12679">
    <property type="entry name" value="ABC2_membrane_2"/>
    <property type="match status" value="1"/>
</dbReference>
<organism evidence="2 3">
    <name type="scientific">Halosimplex pelagicum</name>
    <dbReference type="NCBI Taxonomy" id="869886"/>
    <lineage>
        <taxon>Archaea</taxon>
        <taxon>Methanobacteriati</taxon>
        <taxon>Methanobacteriota</taxon>
        <taxon>Stenosarchaea group</taxon>
        <taxon>Halobacteria</taxon>
        <taxon>Halobacteriales</taxon>
        <taxon>Haloarculaceae</taxon>
        <taxon>Halosimplex</taxon>
    </lineage>
</organism>
<feature type="transmembrane region" description="Helical" evidence="1">
    <location>
        <begin position="38"/>
        <end position="59"/>
    </location>
</feature>
<dbReference type="GO" id="GO:0140359">
    <property type="term" value="F:ABC-type transporter activity"/>
    <property type="evidence" value="ECO:0007669"/>
    <property type="project" value="InterPro"/>
</dbReference>
<dbReference type="GeneID" id="56085823"/>
<reference evidence="2 3" key="1">
    <citation type="submission" date="2020-07" db="EMBL/GenBank/DDBJ databases">
        <title>Halosimplex litoreum sp. nov. and Halosimplex rubrum sp. nov., isolated from different salt environments.</title>
        <authorList>
            <person name="Cui H."/>
        </authorList>
    </citation>
    <scope>NUCLEOTIDE SEQUENCE [LARGE SCALE GENOMIC DNA]</scope>
    <source>
        <strain evidence="2 3">R2</strain>
    </source>
</reference>
<sequence>MSADSESESGGLDGALRDAFDWYPVAKKEFRDAIRSKGLWVLSFLFTALFVIPAARNWWDLRSAQQVPRRLQEFGLQAAISRPYLNIVTLLVPIVVIFAGYAAVSDERTSGSLKVLLSLPFSRRDVIVGKVVGRSAVVGVPLLAALGLTGLFFAISPFTFKIGVFAWFVLFTVAFTLVFTAIVVSISGAMSTNLRSLAGAGIVYFYLSFGWNSLANSIGDVLANYAGMEGALRWQIVLFVKLLSPTQAYKTLTNSMLGEGAGAATTARYGMFQQGQETMGVICGDVLAGNPSVRQTMFGNQTVCQAGGSGLPVYFSDPAVFASFLVWIGLAAAISYYTFDRVDL</sequence>
<keyword evidence="1" id="KW-1133">Transmembrane helix</keyword>
<protein>
    <submittedName>
        <fullName evidence="2">ABC transporter permease</fullName>
    </submittedName>
</protein>
<feature type="transmembrane region" description="Helical" evidence="1">
    <location>
        <begin position="162"/>
        <end position="184"/>
    </location>
</feature>
<gene>
    <name evidence="2" type="ORF">HZS54_24500</name>
</gene>
<proteinExistence type="predicted"/>
<dbReference type="GO" id="GO:0005886">
    <property type="term" value="C:plasma membrane"/>
    <property type="evidence" value="ECO:0007669"/>
    <property type="project" value="UniProtKB-SubCell"/>
</dbReference>
<keyword evidence="1" id="KW-0472">Membrane</keyword>
<dbReference type="RefSeq" id="WP_179919687.1">
    <property type="nucleotide sequence ID" value="NZ_CP058909.1"/>
</dbReference>
<keyword evidence="1" id="KW-0812">Transmembrane</keyword>
<keyword evidence="3" id="KW-1185">Reference proteome</keyword>